<sequence>MPSKPPPSPESVPAAPPLPGLGEAEAVLRRLEWTALRRLDGLLEGDYRTLFRGLGLDLADLREYQFNDDVRHIDWNVTARVQVPHVRQFQQEREVTAWFLLDLSASMRFGAHERSKQDVLLAFVGVFARLLTRHGNRIGAIVYGDGIETVIPAQGGRRHVLQLLHRLVVHARRPARNPPLASATDLSELLGRAGALMRRRSMVFLVSDFICEPGWTEPLGRLAQRHDVLAVRLVDPLERELPDLGIVPMQDAETGEQLLVDTHDAGFRQRFAAAARQREAQLRIAFGDAGVDALELSTDDDLIDAIRRFVGLRKLRARLAAGGGAPSVRASPSDVPADGGRNVVPMA</sequence>
<feature type="domain" description="DUF58" evidence="2">
    <location>
        <begin position="60"/>
        <end position="280"/>
    </location>
</feature>
<dbReference type="InterPro" id="IPR036465">
    <property type="entry name" value="vWFA_dom_sf"/>
</dbReference>
<evidence type="ECO:0000259" key="2">
    <source>
        <dbReference type="Pfam" id="PF01882"/>
    </source>
</evidence>
<evidence type="ECO:0000256" key="1">
    <source>
        <dbReference type="SAM" id="MobiDB-lite"/>
    </source>
</evidence>
<dbReference type="SUPFAM" id="SSF53300">
    <property type="entry name" value="vWA-like"/>
    <property type="match status" value="1"/>
</dbReference>
<dbReference type="EMBL" id="JAMKFE010000002">
    <property type="protein sequence ID" value="MCM5678465.1"/>
    <property type="molecule type" value="Genomic_DNA"/>
</dbReference>
<reference evidence="3" key="1">
    <citation type="submission" date="2022-05" db="EMBL/GenBank/DDBJ databases">
        <title>Schlegelella sp. nov., isolated from mangrove soil.</title>
        <authorList>
            <person name="Liu Y."/>
            <person name="Ge X."/>
            <person name="Liu W."/>
        </authorList>
    </citation>
    <scope>NUCLEOTIDE SEQUENCE</scope>
    <source>
        <strain evidence="3">S2-27</strain>
    </source>
</reference>
<dbReference type="InterPro" id="IPR002881">
    <property type="entry name" value="DUF58"/>
</dbReference>
<comment type="caution">
    <text evidence="3">The sequence shown here is derived from an EMBL/GenBank/DDBJ whole genome shotgun (WGS) entry which is preliminary data.</text>
</comment>
<name>A0ABT0YIC3_9BURK</name>
<protein>
    <submittedName>
        <fullName evidence="3">DUF58 domain-containing protein</fullName>
    </submittedName>
</protein>
<feature type="region of interest" description="Disordered" evidence="1">
    <location>
        <begin position="323"/>
        <end position="347"/>
    </location>
</feature>
<dbReference type="Proteomes" id="UP001165541">
    <property type="component" value="Unassembled WGS sequence"/>
</dbReference>
<dbReference type="Gene3D" id="3.40.50.410">
    <property type="entry name" value="von Willebrand factor, type A domain"/>
    <property type="match status" value="1"/>
</dbReference>
<evidence type="ECO:0000313" key="3">
    <source>
        <dbReference type="EMBL" id="MCM5678465.1"/>
    </source>
</evidence>
<keyword evidence="4" id="KW-1185">Reference proteome</keyword>
<dbReference type="PANTHER" id="PTHR33608">
    <property type="entry name" value="BLL2464 PROTEIN"/>
    <property type="match status" value="1"/>
</dbReference>
<dbReference type="RefSeq" id="WP_251776617.1">
    <property type="nucleotide sequence ID" value="NZ_JAMKFE010000002.1"/>
</dbReference>
<dbReference type="PANTHER" id="PTHR33608:SF6">
    <property type="entry name" value="BLL2464 PROTEIN"/>
    <property type="match status" value="1"/>
</dbReference>
<proteinExistence type="predicted"/>
<evidence type="ECO:0000313" key="4">
    <source>
        <dbReference type="Proteomes" id="UP001165541"/>
    </source>
</evidence>
<dbReference type="Pfam" id="PF01882">
    <property type="entry name" value="DUF58"/>
    <property type="match status" value="1"/>
</dbReference>
<organism evidence="3 4">
    <name type="scientific">Caldimonas mangrovi</name>
    <dbReference type="NCBI Taxonomy" id="2944811"/>
    <lineage>
        <taxon>Bacteria</taxon>
        <taxon>Pseudomonadati</taxon>
        <taxon>Pseudomonadota</taxon>
        <taxon>Betaproteobacteria</taxon>
        <taxon>Burkholderiales</taxon>
        <taxon>Sphaerotilaceae</taxon>
        <taxon>Caldimonas</taxon>
    </lineage>
</organism>
<accession>A0ABT0YIC3</accession>
<gene>
    <name evidence="3" type="ORF">M8A51_02845</name>
</gene>